<name>A0A9N7MVH5_STRHE</name>
<evidence type="ECO:0000313" key="3">
    <source>
        <dbReference type="Proteomes" id="UP001153555"/>
    </source>
</evidence>
<dbReference type="InterPro" id="IPR002213">
    <property type="entry name" value="UDP_glucos_trans"/>
</dbReference>
<protein>
    <submittedName>
        <fullName evidence="2">UDP-glycosyltransferase 83A1</fullName>
    </submittedName>
</protein>
<dbReference type="PANTHER" id="PTHR48045:SF21">
    <property type="entry name" value="UDP-GLYCOSYLTRANSFERASE 83A1"/>
    <property type="match status" value="1"/>
</dbReference>
<dbReference type="Gene3D" id="3.40.50.2000">
    <property type="entry name" value="Glycogen Phosphorylase B"/>
    <property type="match status" value="2"/>
</dbReference>
<sequence>MSCSAVLSCSVENNSVSWHSLTGRFFLWVIMQDMISHTTTEEGFRERVGERGMVVVWAPEQEVLSHALVGCFVSHCWWNSTVEGVSSGVLFVCWSCFTEQFANEAYICDEWKIGLRLRKDESGIIRHGEDKLERVLGDEGFKERVASIKAKVLESAGEGNSYNNLMRFIEWIKET</sequence>
<dbReference type="PANTHER" id="PTHR48045">
    <property type="entry name" value="UDP-GLYCOSYLTRANSFERASE 72B1"/>
    <property type="match status" value="1"/>
</dbReference>
<dbReference type="CDD" id="cd03784">
    <property type="entry name" value="GT1_Gtf-like"/>
    <property type="match status" value="1"/>
</dbReference>
<proteinExistence type="predicted"/>
<gene>
    <name evidence="2" type="ORF">SHERM_14381</name>
</gene>
<dbReference type="AlphaFoldDB" id="A0A9N7MVH5"/>
<keyword evidence="1" id="KW-0808">Transferase</keyword>
<dbReference type="Pfam" id="PF00201">
    <property type="entry name" value="UDPGT"/>
    <property type="match status" value="1"/>
</dbReference>
<dbReference type="GO" id="GO:0008194">
    <property type="term" value="F:UDP-glycosyltransferase activity"/>
    <property type="evidence" value="ECO:0007669"/>
    <property type="project" value="InterPro"/>
</dbReference>
<accession>A0A9N7MVH5</accession>
<organism evidence="2 3">
    <name type="scientific">Striga hermonthica</name>
    <name type="common">Purple witchweed</name>
    <name type="synonym">Buchnera hermonthica</name>
    <dbReference type="NCBI Taxonomy" id="68872"/>
    <lineage>
        <taxon>Eukaryota</taxon>
        <taxon>Viridiplantae</taxon>
        <taxon>Streptophyta</taxon>
        <taxon>Embryophyta</taxon>
        <taxon>Tracheophyta</taxon>
        <taxon>Spermatophyta</taxon>
        <taxon>Magnoliopsida</taxon>
        <taxon>eudicotyledons</taxon>
        <taxon>Gunneridae</taxon>
        <taxon>Pentapetalae</taxon>
        <taxon>asterids</taxon>
        <taxon>lamiids</taxon>
        <taxon>Lamiales</taxon>
        <taxon>Orobanchaceae</taxon>
        <taxon>Buchnereae</taxon>
        <taxon>Striga</taxon>
    </lineage>
</organism>
<evidence type="ECO:0000313" key="2">
    <source>
        <dbReference type="EMBL" id="CAA0814050.1"/>
    </source>
</evidence>
<dbReference type="EMBL" id="CACSLK010012206">
    <property type="protein sequence ID" value="CAA0814050.1"/>
    <property type="molecule type" value="Genomic_DNA"/>
</dbReference>
<keyword evidence="3" id="KW-1185">Reference proteome</keyword>
<dbReference type="OrthoDB" id="908420at2759"/>
<evidence type="ECO:0000256" key="1">
    <source>
        <dbReference type="ARBA" id="ARBA00022679"/>
    </source>
</evidence>
<dbReference type="SUPFAM" id="SSF53756">
    <property type="entry name" value="UDP-Glycosyltransferase/glycogen phosphorylase"/>
    <property type="match status" value="1"/>
</dbReference>
<dbReference type="Proteomes" id="UP001153555">
    <property type="component" value="Unassembled WGS sequence"/>
</dbReference>
<reference evidence="2" key="1">
    <citation type="submission" date="2019-12" db="EMBL/GenBank/DDBJ databases">
        <authorList>
            <person name="Scholes J."/>
        </authorList>
    </citation>
    <scope>NUCLEOTIDE SEQUENCE</scope>
</reference>
<comment type="caution">
    <text evidence="2">The sequence shown here is derived from an EMBL/GenBank/DDBJ whole genome shotgun (WGS) entry which is preliminary data.</text>
</comment>